<dbReference type="PRINTS" id="PR02012">
    <property type="entry name" value="RCMTNOP2"/>
</dbReference>
<feature type="compositionally biased region" description="Acidic residues" evidence="11">
    <location>
        <begin position="83"/>
        <end position="118"/>
    </location>
</feature>
<dbReference type="FunFam" id="3.30.70.1170:FF:000001">
    <property type="entry name" value="Ribosomal RNA methyltransferase Nop2"/>
    <property type="match status" value="1"/>
</dbReference>
<evidence type="ECO:0000256" key="4">
    <source>
        <dbReference type="ARBA" id="ARBA00022603"/>
    </source>
</evidence>
<feature type="binding site" evidence="10">
    <location>
        <position position="401"/>
    </location>
    <ligand>
        <name>S-adenosyl-L-methionine</name>
        <dbReference type="ChEBI" id="CHEBI:59789"/>
    </ligand>
</feature>
<feature type="compositionally biased region" description="Acidic residues" evidence="11">
    <location>
        <begin position="150"/>
        <end position="171"/>
    </location>
</feature>
<keyword evidence="14" id="KW-1185">Reference proteome</keyword>
<dbReference type="PRINTS" id="PR02008">
    <property type="entry name" value="RCMTFAMILY"/>
</dbReference>
<dbReference type="GO" id="GO:0009383">
    <property type="term" value="F:rRNA (cytosine-C5-)-methyltransferase activity"/>
    <property type="evidence" value="ECO:0007669"/>
    <property type="project" value="TreeGrafter"/>
</dbReference>
<comment type="similarity">
    <text evidence="2 10">Belongs to the class I-like SAM-binding methyltransferase superfamily. RsmB/NOP family.</text>
</comment>
<evidence type="ECO:0000313" key="14">
    <source>
        <dbReference type="Proteomes" id="UP001176517"/>
    </source>
</evidence>
<feature type="compositionally biased region" description="Polar residues" evidence="11">
    <location>
        <begin position="16"/>
        <end position="42"/>
    </location>
</feature>
<dbReference type="InterPro" id="IPR029063">
    <property type="entry name" value="SAM-dependent_MTases_sf"/>
</dbReference>
<feature type="binding site" evidence="10">
    <location>
        <begin position="350"/>
        <end position="356"/>
    </location>
    <ligand>
        <name>S-adenosyl-L-methionine</name>
        <dbReference type="ChEBI" id="CHEBI:59789"/>
    </ligand>
</feature>
<feature type="compositionally biased region" description="Low complexity" evidence="11">
    <location>
        <begin position="597"/>
        <end position="617"/>
    </location>
</feature>
<dbReference type="Gene3D" id="3.30.70.1170">
    <property type="entry name" value="Sun protein, domain 3"/>
    <property type="match status" value="1"/>
</dbReference>
<feature type="compositionally biased region" description="Basic residues" evidence="11">
    <location>
        <begin position="638"/>
        <end position="649"/>
    </location>
</feature>
<dbReference type="PANTHER" id="PTHR22807">
    <property type="entry name" value="NOP2 YEAST -RELATED NOL1/NOP2/FMU SUN DOMAIN-CONTAINING"/>
    <property type="match status" value="1"/>
</dbReference>
<feature type="domain" description="SAM-dependent MTase RsmB/NOP-type" evidence="12">
    <location>
        <begin position="258"/>
        <end position="546"/>
    </location>
</feature>
<dbReference type="AlphaFoldDB" id="A0AAN6JPN8"/>
<dbReference type="InterPro" id="IPR011023">
    <property type="entry name" value="Nop2p"/>
</dbReference>
<feature type="active site" description="Nucleophile" evidence="10">
    <location>
        <position position="475"/>
    </location>
</feature>
<evidence type="ECO:0000256" key="5">
    <source>
        <dbReference type="ARBA" id="ARBA00022679"/>
    </source>
</evidence>
<evidence type="ECO:0000256" key="9">
    <source>
        <dbReference type="ARBA" id="ARBA00082314"/>
    </source>
</evidence>
<keyword evidence="8" id="KW-0539">Nucleus</keyword>
<dbReference type="Gene3D" id="3.40.50.150">
    <property type="entry name" value="Vaccinia Virus protein VP39"/>
    <property type="match status" value="1"/>
</dbReference>
<dbReference type="GO" id="GO:0003723">
    <property type="term" value="F:RNA binding"/>
    <property type="evidence" value="ECO:0007669"/>
    <property type="project" value="UniProtKB-UniRule"/>
</dbReference>
<dbReference type="InterPro" id="IPR023267">
    <property type="entry name" value="RCMT"/>
</dbReference>
<comment type="caution">
    <text evidence="13">The sequence shown here is derived from an EMBL/GenBank/DDBJ whole genome shotgun (WGS) entry which is preliminary data.</text>
</comment>
<feature type="compositionally biased region" description="Acidic residues" evidence="11">
    <location>
        <begin position="568"/>
        <end position="596"/>
    </location>
</feature>
<keyword evidence="3" id="KW-0690">Ribosome biogenesis</keyword>
<dbReference type="GO" id="GO:0070475">
    <property type="term" value="P:rRNA base methylation"/>
    <property type="evidence" value="ECO:0007669"/>
    <property type="project" value="TreeGrafter"/>
</dbReference>
<feature type="compositionally biased region" description="Low complexity" evidence="11">
    <location>
        <begin position="556"/>
        <end position="567"/>
    </location>
</feature>
<keyword evidence="5 10" id="KW-0808">Transferase</keyword>
<evidence type="ECO:0000256" key="6">
    <source>
        <dbReference type="ARBA" id="ARBA00022691"/>
    </source>
</evidence>
<evidence type="ECO:0000256" key="2">
    <source>
        <dbReference type="ARBA" id="ARBA00007494"/>
    </source>
</evidence>
<dbReference type="InterPro" id="IPR023273">
    <property type="entry name" value="RCMT_NOP2"/>
</dbReference>
<evidence type="ECO:0000256" key="8">
    <source>
        <dbReference type="ARBA" id="ARBA00023242"/>
    </source>
</evidence>
<accession>A0AAN6JPN8</accession>
<evidence type="ECO:0000256" key="7">
    <source>
        <dbReference type="ARBA" id="ARBA00022884"/>
    </source>
</evidence>
<dbReference type="SUPFAM" id="SSF53335">
    <property type="entry name" value="S-adenosyl-L-methionine-dependent methyltransferases"/>
    <property type="match status" value="1"/>
</dbReference>
<sequence length="649" mass="71130">MGRKAKNKQPPPQPLPSASNGSARKQTAGQKRKPSSSNTPINKKQKVAPARALPSNKKQQQQQQQQQRPSLKKPVPAPAVTSDPDEDEDDDDDDELVGVDDEGDEYDLDIDEDDDDDEHLPNGLDHDDDLRDSDDEHLLSNHIEHPPVDSQDEDDDDQDGEDDDDDDDDGAANDFALPTAEEAAQEQTGTGPDLQVVQLRIQEIVAILSNFKKHAKHGRSRSEYVEQLLTDICTYYGYNRFLAEKLFDLFSPAEALEFFEANETPRPVTIRANTLRTRRRDLAQALINRGVNLEPIGTWSKVGLQVFESPVPVGATPEYLAGHYMLQSASSFLPCIALDPQPGERVLDMASAPGGKSTYLAAMMQNTGVVFANDSNKARVKSLTANIHRLGCKNVVVCNYDGRQFPKVLGGFDRVLLDSPCSGTGVVSKDQSVKTNKSYRDLQLLTHLQKQLILCAIDSVNSRSTTGGYVVYSTCSVMVEEDEAVVDYALKKRPNVRLVDPGIEFGAEGFKSFQGKTFDARMGFCRRVYPHAHNLDGFFVAKLKVDPPSKHKKNGDAAAQSSSASADVDVEDEHDANVSEEEDEEQQDDDDDDDGAAGDASQSSSSKTSSSKNQKGGTAESSAPSAFNDEDDAELIAKSKKRLAQRKSR</sequence>
<protein>
    <recommendedName>
        <fullName evidence="9">Nucleolar protein 2</fullName>
    </recommendedName>
</protein>
<proteinExistence type="inferred from homology"/>
<dbReference type="InterPro" id="IPR049560">
    <property type="entry name" value="MeTrfase_RsmB-F_NOP2_cat"/>
</dbReference>
<evidence type="ECO:0000313" key="13">
    <source>
        <dbReference type="EMBL" id="KAK0544486.1"/>
    </source>
</evidence>
<feature type="binding site" evidence="10">
    <location>
        <position position="418"/>
    </location>
    <ligand>
        <name>S-adenosyl-L-methionine</name>
        <dbReference type="ChEBI" id="CHEBI:59789"/>
    </ligand>
</feature>
<evidence type="ECO:0000256" key="1">
    <source>
        <dbReference type="ARBA" id="ARBA00004604"/>
    </source>
</evidence>
<evidence type="ECO:0000259" key="12">
    <source>
        <dbReference type="PROSITE" id="PS51686"/>
    </source>
</evidence>
<organism evidence="13 14">
    <name type="scientific">Tilletia horrida</name>
    <dbReference type="NCBI Taxonomy" id="155126"/>
    <lineage>
        <taxon>Eukaryota</taxon>
        <taxon>Fungi</taxon>
        <taxon>Dikarya</taxon>
        <taxon>Basidiomycota</taxon>
        <taxon>Ustilaginomycotina</taxon>
        <taxon>Exobasidiomycetes</taxon>
        <taxon>Tilletiales</taxon>
        <taxon>Tilletiaceae</taxon>
        <taxon>Tilletia</taxon>
    </lineage>
</organism>
<dbReference type="EMBL" id="JAPDMZ010000280">
    <property type="protein sequence ID" value="KAK0544486.1"/>
    <property type="molecule type" value="Genomic_DNA"/>
</dbReference>
<evidence type="ECO:0000256" key="11">
    <source>
        <dbReference type="SAM" id="MobiDB-lite"/>
    </source>
</evidence>
<dbReference type="Pfam" id="PF01189">
    <property type="entry name" value="Methyltr_RsmB-F"/>
    <property type="match status" value="1"/>
</dbReference>
<dbReference type="NCBIfam" id="TIGR00446">
    <property type="entry name" value="nop2p"/>
    <property type="match status" value="1"/>
</dbReference>
<dbReference type="Proteomes" id="UP001176517">
    <property type="component" value="Unassembled WGS sequence"/>
</dbReference>
<gene>
    <name evidence="13" type="primary">NOP2</name>
    <name evidence="13" type="ORF">OC846_006055</name>
</gene>
<dbReference type="GO" id="GO:0000470">
    <property type="term" value="P:maturation of LSU-rRNA"/>
    <property type="evidence" value="ECO:0007669"/>
    <property type="project" value="TreeGrafter"/>
</dbReference>
<keyword evidence="7 10" id="KW-0694">RNA-binding</keyword>
<keyword evidence="6 10" id="KW-0949">S-adenosyl-L-methionine</keyword>
<dbReference type="PROSITE" id="PS51686">
    <property type="entry name" value="SAM_MT_RSMB_NOP"/>
    <property type="match status" value="1"/>
</dbReference>
<dbReference type="GO" id="GO:0005730">
    <property type="term" value="C:nucleolus"/>
    <property type="evidence" value="ECO:0007669"/>
    <property type="project" value="UniProtKB-SubCell"/>
</dbReference>
<feature type="region of interest" description="Disordered" evidence="11">
    <location>
        <begin position="1"/>
        <end position="174"/>
    </location>
</feature>
<evidence type="ECO:0000256" key="3">
    <source>
        <dbReference type="ARBA" id="ARBA00022517"/>
    </source>
</evidence>
<reference evidence="13" key="1">
    <citation type="journal article" date="2023" name="PhytoFront">
        <title>Draft Genome Resources of Seven Strains of Tilletia horrida, Causal Agent of Kernel Smut of Rice.</title>
        <authorList>
            <person name="Khanal S."/>
            <person name="Antony Babu S."/>
            <person name="Zhou X.G."/>
        </authorList>
    </citation>
    <scope>NUCLEOTIDE SEQUENCE</scope>
    <source>
        <strain evidence="13">TX6</strain>
    </source>
</reference>
<evidence type="ECO:0000256" key="10">
    <source>
        <dbReference type="PROSITE-ProRule" id="PRU01023"/>
    </source>
</evidence>
<dbReference type="PANTHER" id="PTHR22807:SF30">
    <property type="entry name" value="28S RRNA (CYTOSINE(4447)-C(5))-METHYLTRANSFERASE-RELATED"/>
    <property type="match status" value="1"/>
</dbReference>
<dbReference type="InterPro" id="IPR001678">
    <property type="entry name" value="MeTrfase_RsmB-F_NOP2_dom"/>
</dbReference>
<feature type="binding site" evidence="10">
    <location>
        <position position="374"/>
    </location>
    <ligand>
        <name>S-adenosyl-L-methionine</name>
        <dbReference type="ChEBI" id="CHEBI:59789"/>
    </ligand>
</feature>
<feature type="compositionally biased region" description="Basic and acidic residues" evidence="11">
    <location>
        <begin position="124"/>
        <end position="147"/>
    </location>
</feature>
<comment type="subcellular location">
    <subcellularLocation>
        <location evidence="1">Nucleus</location>
        <location evidence="1">Nucleolus</location>
    </subcellularLocation>
</comment>
<name>A0AAN6JPN8_9BASI</name>
<keyword evidence="4 10" id="KW-0489">Methyltransferase</keyword>
<feature type="region of interest" description="Disordered" evidence="11">
    <location>
        <begin position="546"/>
        <end position="649"/>
    </location>
</feature>